<organism evidence="1 2">
    <name type="scientific">Entomophthora muscae</name>
    <dbReference type="NCBI Taxonomy" id="34485"/>
    <lineage>
        <taxon>Eukaryota</taxon>
        <taxon>Fungi</taxon>
        <taxon>Fungi incertae sedis</taxon>
        <taxon>Zoopagomycota</taxon>
        <taxon>Entomophthoromycotina</taxon>
        <taxon>Entomophthoromycetes</taxon>
        <taxon>Entomophthorales</taxon>
        <taxon>Entomophthoraceae</taxon>
        <taxon>Entomophthora</taxon>
    </lineage>
</organism>
<dbReference type="Proteomes" id="UP001165960">
    <property type="component" value="Unassembled WGS sequence"/>
</dbReference>
<name>A0ACC2UFN1_9FUNG</name>
<accession>A0ACC2UFN1</accession>
<gene>
    <name evidence="1" type="ORF">DSO57_1009960</name>
</gene>
<reference evidence="1" key="1">
    <citation type="submission" date="2022-04" db="EMBL/GenBank/DDBJ databases">
        <title>Genome of the entomopathogenic fungus Entomophthora muscae.</title>
        <authorList>
            <person name="Elya C."/>
            <person name="Lovett B.R."/>
            <person name="Lee E."/>
            <person name="Macias A.M."/>
            <person name="Hajek A.E."/>
            <person name="De Bivort B.L."/>
            <person name="Kasson M.T."/>
            <person name="De Fine Licht H.H."/>
            <person name="Stajich J.E."/>
        </authorList>
    </citation>
    <scope>NUCLEOTIDE SEQUENCE</scope>
    <source>
        <strain evidence="1">Berkeley</strain>
    </source>
</reference>
<protein>
    <submittedName>
        <fullName evidence="1">Uncharacterized protein</fullName>
    </submittedName>
</protein>
<proteinExistence type="predicted"/>
<evidence type="ECO:0000313" key="2">
    <source>
        <dbReference type="Proteomes" id="UP001165960"/>
    </source>
</evidence>
<dbReference type="EMBL" id="QTSX02000742">
    <property type="protein sequence ID" value="KAJ9085853.1"/>
    <property type="molecule type" value="Genomic_DNA"/>
</dbReference>
<keyword evidence="2" id="KW-1185">Reference proteome</keyword>
<sequence length="113" mass="12504">MAEQNFDVKKRTLSSSATPQPMNKMSTLEATRSQGPSPGQELTPPLLKHIDREVVTSPSNFPTLKQTQVLPPVLHNATANTKTPEHDNSFMVPPQHCHPQQSWWLAANGILTI</sequence>
<comment type="caution">
    <text evidence="1">The sequence shown here is derived from an EMBL/GenBank/DDBJ whole genome shotgun (WGS) entry which is preliminary data.</text>
</comment>
<evidence type="ECO:0000313" key="1">
    <source>
        <dbReference type="EMBL" id="KAJ9085853.1"/>
    </source>
</evidence>